<dbReference type="GeneID" id="54324765"/>
<gene>
    <name evidence="1" type="ORF">ATNIH1004_002063</name>
</gene>
<accession>A0A5M9M2J3</accession>
<dbReference type="Proteomes" id="UP000324241">
    <property type="component" value="Unassembled WGS sequence"/>
</dbReference>
<name>A0A5M9M2J3_9EURO</name>
<dbReference type="AlphaFoldDB" id="A0A5M9M2J3"/>
<dbReference type="RefSeq" id="XP_033420624.1">
    <property type="nucleotide sequence ID" value="XM_033566758.1"/>
</dbReference>
<evidence type="ECO:0000313" key="2">
    <source>
        <dbReference type="Proteomes" id="UP000324241"/>
    </source>
</evidence>
<dbReference type="EMBL" id="QUQM01000014">
    <property type="protein sequence ID" value="KAA8641262.1"/>
    <property type="molecule type" value="Genomic_DNA"/>
</dbReference>
<evidence type="ECO:0000313" key="1">
    <source>
        <dbReference type="EMBL" id="KAA8641262.1"/>
    </source>
</evidence>
<reference evidence="1 2" key="1">
    <citation type="submission" date="2019-08" db="EMBL/GenBank/DDBJ databases">
        <title>The genome sequence of a newly discovered highly antifungal drug resistant Aspergillus species, Aspergillus tanneri NIH 1004.</title>
        <authorList>
            <person name="Mounaud S."/>
            <person name="Singh I."/>
            <person name="Joardar V."/>
            <person name="Pakala S."/>
            <person name="Pakala S."/>
            <person name="Venepally P."/>
            <person name="Chung J.K."/>
            <person name="Losada L."/>
            <person name="Nierman W.C."/>
        </authorList>
    </citation>
    <scope>NUCLEOTIDE SEQUENCE [LARGE SCALE GENOMIC DNA]</scope>
    <source>
        <strain evidence="1 2">NIH1004</strain>
    </source>
</reference>
<protein>
    <submittedName>
        <fullName evidence="1">Uncharacterized protein</fullName>
    </submittedName>
</protein>
<organism evidence="1 2">
    <name type="scientific">Aspergillus tanneri</name>
    <dbReference type="NCBI Taxonomy" id="1220188"/>
    <lineage>
        <taxon>Eukaryota</taxon>
        <taxon>Fungi</taxon>
        <taxon>Dikarya</taxon>
        <taxon>Ascomycota</taxon>
        <taxon>Pezizomycotina</taxon>
        <taxon>Eurotiomycetes</taxon>
        <taxon>Eurotiomycetidae</taxon>
        <taxon>Eurotiales</taxon>
        <taxon>Aspergillaceae</taxon>
        <taxon>Aspergillus</taxon>
        <taxon>Aspergillus subgen. Circumdati</taxon>
    </lineage>
</organism>
<proteinExistence type="predicted"/>
<sequence>MISQNTRTKLRYRYPSRNLLYSTPVRATAAQGLPLAISQRYPPSHPPRAAITSPVVRICCNTAAVHEGEMQIFGVASHSSLHRRERDEAWRSSLRELAGQHGEVPSTDGDDWQSRTFQYAQTSIVSRLSLRRDVGSCGRLDH</sequence>
<comment type="caution">
    <text evidence="1">The sequence shown here is derived from an EMBL/GenBank/DDBJ whole genome shotgun (WGS) entry which is preliminary data.</text>
</comment>